<keyword evidence="2" id="KW-0732">Signal</keyword>
<name>A0AAN6Y980_9PEZI</name>
<evidence type="ECO:0000256" key="2">
    <source>
        <dbReference type="SAM" id="SignalP"/>
    </source>
</evidence>
<dbReference type="AlphaFoldDB" id="A0AAN6Y980"/>
<evidence type="ECO:0000313" key="4">
    <source>
        <dbReference type="Proteomes" id="UP001301769"/>
    </source>
</evidence>
<comment type="caution">
    <text evidence="3">The sequence shown here is derived from an EMBL/GenBank/DDBJ whole genome shotgun (WGS) entry which is preliminary data.</text>
</comment>
<feature type="region of interest" description="Disordered" evidence="1">
    <location>
        <begin position="97"/>
        <end position="141"/>
    </location>
</feature>
<evidence type="ECO:0000256" key="1">
    <source>
        <dbReference type="SAM" id="MobiDB-lite"/>
    </source>
</evidence>
<reference evidence="3" key="1">
    <citation type="journal article" date="2023" name="Mol. Phylogenet. Evol.">
        <title>Genome-scale phylogeny and comparative genomics of the fungal order Sordariales.</title>
        <authorList>
            <person name="Hensen N."/>
            <person name="Bonometti L."/>
            <person name="Westerberg I."/>
            <person name="Brannstrom I.O."/>
            <person name="Guillou S."/>
            <person name="Cros-Aarteil S."/>
            <person name="Calhoun S."/>
            <person name="Haridas S."/>
            <person name="Kuo A."/>
            <person name="Mondo S."/>
            <person name="Pangilinan J."/>
            <person name="Riley R."/>
            <person name="LaButti K."/>
            <person name="Andreopoulos B."/>
            <person name="Lipzen A."/>
            <person name="Chen C."/>
            <person name="Yan M."/>
            <person name="Daum C."/>
            <person name="Ng V."/>
            <person name="Clum A."/>
            <person name="Steindorff A."/>
            <person name="Ohm R.A."/>
            <person name="Martin F."/>
            <person name="Silar P."/>
            <person name="Natvig D.O."/>
            <person name="Lalanne C."/>
            <person name="Gautier V."/>
            <person name="Ament-Velasquez S.L."/>
            <person name="Kruys A."/>
            <person name="Hutchinson M.I."/>
            <person name="Powell A.J."/>
            <person name="Barry K."/>
            <person name="Miller A.N."/>
            <person name="Grigoriev I.V."/>
            <person name="Debuchy R."/>
            <person name="Gladieux P."/>
            <person name="Hiltunen Thoren M."/>
            <person name="Johannesson H."/>
        </authorList>
    </citation>
    <scope>NUCLEOTIDE SEQUENCE</scope>
    <source>
        <strain evidence="3">PSN293</strain>
    </source>
</reference>
<sequence>MMLSIPFGFRDALLIITAVSPTFAQYGPVSPASVITVGLSTSTVWSGHGYDGVSTPSSPGSVSSVDPLSTSYSSTIVTMVSVNMTTVAPTNLTSTASATGNASVPLSSVTDAPTSTEDGEQSTVTDSTTTPTSSQSGAGELASPFKHGVISAAIIIGILAAILN</sequence>
<protein>
    <submittedName>
        <fullName evidence="3">Uncharacterized protein</fullName>
    </submittedName>
</protein>
<evidence type="ECO:0000313" key="3">
    <source>
        <dbReference type="EMBL" id="KAK4214275.1"/>
    </source>
</evidence>
<feature type="compositionally biased region" description="Low complexity" evidence="1">
    <location>
        <begin position="122"/>
        <end position="136"/>
    </location>
</feature>
<feature type="chain" id="PRO_5042936041" evidence="2">
    <location>
        <begin position="25"/>
        <end position="164"/>
    </location>
</feature>
<reference evidence="3" key="2">
    <citation type="submission" date="2023-05" db="EMBL/GenBank/DDBJ databases">
        <authorList>
            <consortium name="Lawrence Berkeley National Laboratory"/>
            <person name="Steindorff A."/>
            <person name="Hensen N."/>
            <person name="Bonometti L."/>
            <person name="Westerberg I."/>
            <person name="Brannstrom I.O."/>
            <person name="Guillou S."/>
            <person name="Cros-Aarteil S."/>
            <person name="Calhoun S."/>
            <person name="Haridas S."/>
            <person name="Kuo A."/>
            <person name="Mondo S."/>
            <person name="Pangilinan J."/>
            <person name="Riley R."/>
            <person name="Labutti K."/>
            <person name="Andreopoulos B."/>
            <person name="Lipzen A."/>
            <person name="Chen C."/>
            <person name="Yanf M."/>
            <person name="Daum C."/>
            <person name="Ng V."/>
            <person name="Clum A."/>
            <person name="Ohm R."/>
            <person name="Martin F."/>
            <person name="Silar P."/>
            <person name="Natvig D."/>
            <person name="Lalanne C."/>
            <person name="Gautier V."/>
            <person name="Ament-Velasquez S.L."/>
            <person name="Kruys A."/>
            <person name="Hutchinson M.I."/>
            <person name="Powell A.J."/>
            <person name="Barry K."/>
            <person name="Miller A.N."/>
            <person name="Grigoriev I.V."/>
            <person name="Debuchy R."/>
            <person name="Gladieux P."/>
            <person name="Thoren M.H."/>
            <person name="Johannesson H."/>
        </authorList>
    </citation>
    <scope>NUCLEOTIDE SEQUENCE</scope>
    <source>
        <strain evidence="3">PSN293</strain>
    </source>
</reference>
<dbReference type="Proteomes" id="UP001301769">
    <property type="component" value="Unassembled WGS sequence"/>
</dbReference>
<gene>
    <name evidence="3" type="ORF">QBC37DRAFT_156968</name>
</gene>
<feature type="signal peptide" evidence="2">
    <location>
        <begin position="1"/>
        <end position="24"/>
    </location>
</feature>
<proteinExistence type="predicted"/>
<keyword evidence="4" id="KW-1185">Reference proteome</keyword>
<dbReference type="EMBL" id="MU858096">
    <property type="protein sequence ID" value="KAK4214275.1"/>
    <property type="molecule type" value="Genomic_DNA"/>
</dbReference>
<feature type="compositionally biased region" description="Polar residues" evidence="1">
    <location>
        <begin position="97"/>
        <end position="116"/>
    </location>
</feature>
<accession>A0AAN6Y980</accession>
<organism evidence="3 4">
    <name type="scientific">Rhypophila decipiens</name>
    <dbReference type="NCBI Taxonomy" id="261697"/>
    <lineage>
        <taxon>Eukaryota</taxon>
        <taxon>Fungi</taxon>
        <taxon>Dikarya</taxon>
        <taxon>Ascomycota</taxon>
        <taxon>Pezizomycotina</taxon>
        <taxon>Sordariomycetes</taxon>
        <taxon>Sordariomycetidae</taxon>
        <taxon>Sordariales</taxon>
        <taxon>Naviculisporaceae</taxon>
        <taxon>Rhypophila</taxon>
    </lineage>
</organism>